<dbReference type="Pfam" id="PF13723">
    <property type="entry name" value="Ketoacyl-synt_2"/>
    <property type="match status" value="1"/>
</dbReference>
<dbReference type="AlphaFoldDB" id="A0A516V6N7"/>
<protein>
    <submittedName>
        <fullName evidence="2">Beta-ketoacyl synthase chain length factor</fullName>
    </submittedName>
</protein>
<name>A0A516V6N7_9GAMM</name>
<proteinExistence type="predicted"/>
<gene>
    <name evidence="2" type="ORF">FNZ56_10060</name>
</gene>
<dbReference type="SUPFAM" id="SSF53901">
    <property type="entry name" value="Thiolase-like"/>
    <property type="match status" value="1"/>
</dbReference>
<reference evidence="2 3" key="1">
    <citation type="submission" date="2019-07" db="EMBL/GenBank/DDBJ databases">
        <title>Lysobacter weifangensis sp. nov., isolated from bensulfuron-methyl contaminated farmland soil.</title>
        <authorList>
            <person name="Zhao H."/>
        </authorList>
    </citation>
    <scope>NUCLEOTIDE SEQUENCE [LARGE SCALE GENOMIC DNA]</scope>
    <source>
        <strain evidence="2 3">CC-Bw-6</strain>
    </source>
</reference>
<sequence>MSALRAGIAGIGFWGNGLPSWNDALTFVRDGTLPENAPAKPSPQLLAPNERRRAPESVAVALEVALAACTASGRDPATLPSVFASTHGDLAITDYVATTLASEPRALSPTKFHNSVHNAAAGYWTIGNSCTAPTTAISAYDASFAQGLLEALSLLAAGREAVLLAAFDAAATGPLAAVSPSEGLLGGALVLVADAQAAASSLRVTSIPTPAPAAEGALAQRCAGNAMRPMLALFDALALGGDRALLHAGPGRALRVECAHG</sequence>
<dbReference type="InterPro" id="IPR014030">
    <property type="entry name" value="Ketoacyl_synth_N"/>
</dbReference>
<dbReference type="OrthoDB" id="9798676at2"/>
<evidence type="ECO:0000313" key="3">
    <source>
        <dbReference type="Proteomes" id="UP000315891"/>
    </source>
</evidence>
<organism evidence="2 3">
    <name type="scientific">Pseudoluteimonas lycopersici</name>
    <dbReference type="NCBI Taxonomy" id="1324796"/>
    <lineage>
        <taxon>Bacteria</taxon>
        <taxon>Pseudomonadati</taxon>
        <taxon>Pseudomonadota</taxon>
        <taxon>Gammaproteobacteria</taxon>
        <taxon>Lysobacterales</taxon>
        <taxon>Lysobacteraceae</taxon>
        <taxon>Pseudoluteimonas</taxon>
    </lineage>
</organism>
<feature type="domain" description="Beta-ketoacyl synthase-like N-terminal" evidence="1">
    <location>
        <begin position="37"/>
        <end position="197"/>
    </location>
</feature>
<dbReference type="Gene3D" id="3.40.47.10">
    <property type="match status" value="1"/>
</dbReference>
<dbReference type="Proteomes" id="UP000315891">
    <property type="component" value="Chromosome"/>
</dbReference>
<evidence type="ECO:0000259" key="1">
    <source>
        <dbReference type="Pfam" id="PF13723"/>
    </source>
</evidence>
<accession>A0A516V6N7</accession>
<evidence type="ECO:0000313" key="2">
    <source>
        <dbReference type="EMBL" id="QDQ74199.1"/>
    </source>
</evidence>
<dbReference type="EMBL" id="CP041742">
    <property type="protein sequence ID" value="QDQ74199.1"/>
    <property type="molecule type" value="Genomic_DNA"/>
</dbReference>
<dbReference type="InterPro" id="IPR016039">
    <property type="entry name" value="Thiolase-like"/>
</dbReference>
<dbReference type="GO" id="GO:0016746">
    <property type="term" value="F:acyltransferase activity"/>
    <property type="evidence" value="ECO:0007669"/>
    <property type="project" value="InterPro"/>
</dbReference>
<keyword evidence="3" id="KW-1185">Reference proteome</keyword>
<dbReference type="RefSeq" id="WP_143879708.1">
    <property type="nucleotide sequence ID" value="NZ_BAABLZ010000001.1"/>
</dbReference>